<organism evidence="1 2">
    <name type="scientific">Avena sativa</name>
    <name type="common">Oat</name>
    <dbReference type="NCBI Taxonomy" id="4498"/>
    <lineage>
        <taxon>Eukaryota</taxon>
        <taxon>Viridiplantae</taxon>
        <taxon>Streptophyta</taxon>
        <taxon>Embryophyta</taxon>
        <taxon>Tracheophyta</taxon>
        <taxon>Spermatophyta</taxon>
        <taxon>Magnoliopsida</taxon>
        <taxon>Liliopsida</taxon>
        <taxon>Poales</taxon>
        <taxon>Poaceae</taxon>
        <taxon>BOP clade</taxon>
        <taxon>Pooideae</taxon>
        <taxon>Poodae</taxon>
        <taxon>Poeae</taxon>
        <taxon>Poeae Chloroplast Group 1 (Aveneae type)</taxon>
        <taxon>Aveninae</taxon>
        <taxon>Avena</taxon>
    </lineage>
</organism>
<protein>
    <submittedName>
        <fullName evidence="1">Uncharacterized protein</fullName>
    </submittedName>
</protein>
<reference evidence="1" key="2">
    <citation type="submission" date="2025-09" db="UniProtKB">
        <authorList>
            <consortium name="EnsemblPlants"/>
        </authorList>
    </citation>
    <scope>IDENTIFICATION</scope>
</reference>
<accession>A0ACD5YT23</accession>
<name>A0ACD5YT23_AVESA</name>
<reference evidence="1" key="1">
    <citation type="submission" date="2021-05" db="EMBL/GenBank/DDBJ databases">
        <authorList>
            <person name="Scholz U."/>
            <person name="Mascher M."/>
            <person name="Fiebig A."/>
        </authorList>
    </citation>
    <scope>NUCLEOTIDE SEQUENCE [LARGE SCALE GENOMIC DNA]</scope>
</reference>
<keyword evidence="2" id="KW-1185">Reference proteome</keyword>
<evidence type="ECO:0000313" key="1">
    <source>
        <dbReference type="EnsemblPlants" id="AVESA.00010b.r2.6AG1062920.1.CDS"/>
    </source>
</evidence>
<dbReference type="EnsemblPlants" id="AVESA.00010b.r2.6AG1062920.1">
    <property type="protein sequence ID" value="AVESA.00010b.r2.6AG1062920.1.CDS"/>
    <property type="gene ID" value="AVESA.00010b.r2.6AG1062920"/>
</dbReference>
<dbReference type="Proteomes" id="UP001732700">
    <property type="component" value="Chromosome 6A"/>
</dbReference>
<proteinExistence type="predicted"/>
<evidence type="ECO:0000313" key="2">
    <source>
        <dbReference type="Proteomes" id="UP001732700"/>
    </source>
</evidence>
<sequence>MACLCISAVLLCGLCVSLAVVASESGPESKKSAFGAIGLESTQVFKLPRAVILGSVACLPYTLLTVAGFLVMMMSSPVEGSVSQGEIIGSVIVDVGRFGIHAISSLVIFAFMESDQLDRTLVENGPLVPVLEGL</sequence>